<accession>A0A1Y1VDZ2</accession>
<gene>
    <name evidence="1" type="ORF">BCR36DRAFT_582396</name>
</gene>
<evidence type="ECO:0000313" key="2">
    <source>
        <dbReference type="Proteomes" id="UP000193719"/>
    </source>
</evidence>
<name>A0A1Y1VDZ2_9FUNG</name>
<proteinExistence type="predicted"/>
<dbReference type="STRING" id="1754191.A0A1Y1VDZ2"/>
<dbReference type="AlphaFoldDB" id="A0A1Y1VDZ2"/>
<protein>
    <submittedName>
        <fullName evidence="1">Uncharacterized protein</fullName>
    </submittedName>
</protein>
<reference evidence="1 2" key="2">
    <citation type="submission" date="2016-08" db="EMBL/GenBank/DDBJ databases">
        <title>Pervasive Adenine N6-methylation of Active Genes in Fungi.</title>
        <authorList>
            <consortium name="DOE Joint Genome Institute"/>
            <person name="Mondo S.J."/>
            <person name="Dannebaum R.O."/>
            <person name="Kuo R.C."/>
            <person name="Labutti K."/>
            <person name="Haridas S."/>
            <person name="Kuo A."/>
            <person name="Salamov A."/>
            <person name="Ahrendt S.R."/>
            <person name="Lipzen A."/>
            <person name="Sullivan W."/>
            <person name="Andreopoulos W.B."/>
            <person name="Clum A."/>
            <person name="Lindquist E."/>
            <person name="Daum C."/>
            <person name="Ramamoorthy G.K."/>
            <person name="Gryganskyi A."/>
            <person name="Culley D."/>
            <person name="Magnuson J.K."/>
            <person name="James T.Y."/>
            <person name="O'Malley M.A."/>
            <person name="Stajich J.E."/>
            <person name="Spatafora J.W."/>
            <person name="Visel A."/>
            <person name="Grigoriev I.V."/>
        </authorList>
    </citation>
    <scope>NUCLEOTIDE SEQUENCE [LARGE SCALE GENOMIC DNA]</scope>
    <source>
        <strain evidence="2">finn</strain>
    </source>
</reference>
<reference evidence="1 2" key="1">
    <citation type="submission" date="2016-08" db="EMBL/GenBank/DDBJ databases">
        <title>Genomes of anaerobic fungi encode conserved fungal cellulosomes for biomass hydrolysis.</title>
        <authorList>
            <consortium name="DOE Joint Genome Institute"/>
            <person name="Haitjema C.H."/>
            <person name="Gilmore S.P."/>
            <person name="Henske J.K."/>
            <person name="Solomon K.V."/>
            <person name="De Groot R."/>
            <person name="Kuo A."/>
            <person name="Mondo S.J."/>
            <person name="Salamov A.A."/>
            <person name="Labutti K."/>
            <person name="Zhao Z."/>
            <person name="Chiniquy J."/>
            <person name="Barry K."/>
            <person name="Brewer H.M."/>
            <person name="Purvine S.O."/>
            <person name="Wright A.T."/>
            <person name="Boxma B."/>
            <person name="Van Alen T."/>
            <person name="Hackstein J.H."/>
            <person name="Baker S.E."/>
            <person name="Grigoriev I.V."/>
            <person name="O'Malley M.A."/>
        </authorList>
    </citation>
    <scope>NUCLEOTIDE SEQUENCE [LARGE SCALE GENOMIC DNA]</scope>
    <source>
        <strain evidence="2">finn</strain>
    </source>
</reference>
<dbReference type="EMBL" id="MCFH01000014">
    <property type="protein sequence ID" value="ORX52994.1"/>
    <property type="molecule type" value="Genomic_DNA"/>
</dbReference>
<comment type="caution">
    <text evidence="1">The sequence shown here is derived from an EMBL/GenBank/DDBJ whole genome shotgun (WGS) entry which is preliminary data.</text>
</comment>
<evidence type="ECO:0000313" key="1">
    <source>
        <dbReference type="EMBL" id="ORX52994.1"/>
    </source>
</evidence>
<dbReference type="Proteomes" id="UP000193719">
    <property type="component" value="Unassembled WGS sequence"/>
</dbReference>
<keyword evidence="2" id="KW-1185">Reference proteome</keyword>
<sequence length="97" mass="11240">MLYTQVENAISKYKTIWKSKKEGDIKDLSEEEITSLVKDICIEAEAKSFYSVTELASYKSTMSSRLLEAKKIVREDDIKDNNTILIILLDKLEKYKL</sequence>
<organism evidence="1 2">
    <name type="scientific">Piromyces finnis</name>
    <dbReference type="NCBI Taxonomy" id="1754191"/>
    <lineage>
        <taxon>Eukaryota</taxon>
        <taxon>Fungi</taxon>
        <taxon>Fungi incertae sedis</taxon>
        <taxon>Chytridiomycota</taxon>
        <taxon>Chytridiomycota incertae sedis</taxon>
        <taxon>Neocallimastigomycetes</taxon>
        <taxon>Neocallimastigales</taxon>
        <taxon>Neocallimastigaceae</taxon>
        <taxon>Piromyces</taxon>
    </lineage>
</organism>